<evidence type="ECO:0000313" key="2">
    <source>
        <dbReference type="EMBL" id="KAJ7717495.1"/>
    </source>
</evidence>
<accession>A0AAD7MID1</accession>
<proteinExistence type="predicted"/>
<dbReference type="Proteomes" id="UP001215280">
    <property type="component" value="Unassembled WGS sequence"/>
</dbReference>
<dbReference type="EMBL" id="JARJLG010000317">
    <property type="protein sequence ID" value="KAJ7717495.1"/>
    <property type="molecule type" value="Genomic_DNA"/>
</dbReference>
<organism evidence="2 3">
    <name type="scientific">Mycena maculata</name>
    <dbReference type="NCBI Taxonomy" id="230809"/>
    <lineage>
        <taxon>Eukaryota</taxon>
        <taxon>Fungi</taxon>
        <taxon>Dikarya</taxon>
        <taxon>Basidiomycota</taxon>
        <taxon>Agaricomycotina</taxon>
        <taxon>Agaricomycetes</taxon>
        <taxon>Agaricomycetidae</taxon>
        <taxon>Agaricales</taxon>
        <taxon>Marasmiineae</taxon>
        <taxon>Mycenaceae</taxon>
        <taxon>Mycena</taxon>
    </lineage>
</organism>
<feature type="region of interest" description="Disordered" evidence="1">
    <location>
        <begin position="187"/>
        <end position="212"/>
    </location>
</feature>
<feature type="region of interest" description="Disordered" evidence="1">
    <location>
        <begin position="77"/>
        <end position="102"/>
    </location>
</feature>
<name>A0AAD7MID1_9AGAR</name>
<protein>
    <submittedName>
        <fullName evidence="2">Uncharacterized protein</fullName>
    </submittedName>
</protein>
<reference evidence="2" key="1">
    <citation type="submission" date="2023-03" db="EMBL/GenBank/DDBJ databases">
        <title>Massive genome expansion in bonnet fungi (Mycena s.s.) driven by repeated elements and novel gene families across ecological guilds.</title>
        <authorList>
            <consortium name="Lawrence Berkeley National Laboratory"/>
            <person name="Harder C.B."/>
            <person name="Miyauchi S."/>
            <person name="Viragh M."/>
            <person name="Kuo A."/>
            <person name="Thoen E."/>
            <person name="Andreopoulos B."/>
            <person name="Lu D."/>
            <person name="Skrede I."/>
            <person name="Drula E."/>
            <person name="Henrissat B."/>
            <person name="Morin E."/>
            <person name="Kohler A."/>
            <person name="Barry K."/>
            <person name="LaButti K."/>
            <person name="Morin E."/>
            <person name="Salamov A."/>
            <person name="Lipzen A."/>
            <person name="Mereny Z."/>
            <person name="Hegedus B."/>
            <person name="Baldrian P."/>
            <person name="Stursova M."/>
            <person name="Weitz H."/>
            <person name="Taylor A."/>
            <person name="Grigoriev I.V."/>
            <person name="Nagy L.G."/>
            <person name="Martin F."/>
            <person name="Kauserud H."/>
        </authorList>
    </citation>
    <scope>NUCLEOTIDE SEQUENCE</scope>
    <source>
        <strain evidence="2">CBHHK188m</strain>
    </source>
</reference>
<dbReference type="AlphaFoldDB" id="A0AAD7MID1"/>
<evidence type="ECO:0000313" key="3">
    <source>
        <dbReference type="Proteomes" id="UP001215280"/>
    </source>
</evidence>
<comment type="caution">
    <text evidence="2">The sequence shown here is derived from an EMBL/GenBank/DDBJ whole genome shotgun (WGS) entry which is preliminary data.</text>
</comment>
<evidence type="ECO:0000256" key="1">
    <source>
        <dbReference type="SAM" id="MobiDB-lite"/>
    </source>
</evidence>
<sequence>MNPLCAPFRPRFFPCLPELSMSCSLDPTNALSEAERSRLVRSNRKLQALLGETPQVIEAALASNPRRQLAPCIESLEAPIHPQREARAPPTSSTHSHRRKLPPSTLTLAASDSSRPCLLLHLELPSAPTTPLSPTSSITLNMYDSTPPGSLREPSMLSRSLSSKDIRRRHAAKLARALGENIAPELVAEPATPPPPPPLRRVASTIGRPSRKTALPFRESDDIVFAPSAPSPAKSTSLARSFSTATRTPRTWFVPLSMVDAQEPQTRENELVSGKRRKEKDWSGEWNTEIKVVAKQLRSLK</sequence>
<gene>
    <name evidence="2" type="ORF">DFH07DRAFT_861341</name>
</gene>
<keyword evidence="3" id="KW-1185">Reference proteome</keyword>